<dbReference type="EMBL" id="UOFR01000032">
    <property type="protein sequence ID" value="VAW95254.1"/>
    <property type="molecule type" value="Genomic_DNA"/>
</dbReference>
<dbReference type="Pfam" id="PF08545">
    <property type="entry name" value="ACP_syn_III"/>
    <property type="match status" value="1"/>
</dbReference>
<reference evidence="5" key="1">
    <citation type="submission" date="2018-06" db="EMBL/GenBank/DDBJ databases">
        <authorList>
            <person name="Zhirakovskaya E."/>
        </authorList>
    </citation>
    <scope>NUCLEOTIDE SEQUENCE</scope>
</reference>
<dbReference type="SUPFAM" id="SSF53901">
    <property type="entry name" value="Thiolase-like"/>
    <property type="match status" value="1"/>
</dbReference>
<evidence type="ECO:0000259" key="4">
    <source>
        <dbReference type="Pfam" id="PF08545"/>
    </source>
</evidence>
<accession>A0A3B1AMW9</accession>
<dbReference type="GO" id="GO:0033818">
    <property type="term" value="F:beta-ketoacyl-acyl-carrier-protein synthase III activity"/>
    <property type="evidence" value="ECO:0007669"/>
    <property type="project" value="UniProtKB-EC"/>
</dbReference>
<sequence length="335" mass="36493">MKQANAKYKGVAAYLPERVVTNEELEKAGFDISPGDVFFKGVQRRHWASKHETSVYMGYKAAENLLKEQSTGANEIDLIICSALIGDNLLPHPVCGIQHKLGACNATAITLDTGCASFVSGLIYASAMIRSGYFKKIVLISISNFSGRAQSKALNDSVLIPGDGAGAILICASDDKQDGLQGWWEKSLGEYHQMLSIRAQDEAGNQTNIWEPHKQIAFWFDNKLIDTLKMNGRELVPKAIRCALDNAGIELDEIDICFTHQPNEFLVNCWREDLGLTEKNHYTTLATCGNLFQASIPVTMASAINAGRLKQGDRVALGSFSFAGELAAGAVIQFG</sequence>
<dbReference type="PANTHER" id="PTHR34069">
    <property type="entry name" value="3-OXOACYL-[ACYL-CARRIER-PROTEIN] SYNTHASE 3"/>
    <property type="match status" value="1"/>
</dbReference>
<feature type="domain" description="Beta-ketoacyl-[acyl-carrier-protein] synthase III N-terminal" evidence="4">
    <location>
        <begin position="112"/>
        <end position="177"/>
    </location>
</feature>
<keyword evidence="2 5" id="KW-0012">Acyltransferase</keyword>
<dbReference type="GO" id="GO:0004315">
    <property type="term" value="F:3-oxoacyl-[acyl-carrier-protein] synthase activity"/>
    <property type="evidence" value="ECO:0007669"/>
    <property type="project" value="InterPro"/>
</dbReference>
<evidence type="ECO:0000256" key="1">
    <source>
        <dbReference type="ARBA" id="ARBA00022679"/>
    </source>
</evidence>
<dbReference type="InterPro" id="IPR016039">
    <property type="entry name" value="Thiolase-like"/>
</dbReference>
<dbReference type="GO" id="GO:0006633">
    <property type="term" value="P:fatty acid biosynthetic process"/>
    <property type="evidence" value="ECO:0007669"/>
    <property type="project" value="InterPro"/>
</dbReference>
<evidence type="ECO:0000256" key="2">
    <source>
        <dbReference type="ARBA" id="ARBA00023315"/>
    </source>
</evidence>
<protein>
    <submittedName>
        <fullName evidence="5">3-oxoacyl-[acyl-carrier-protein] synthase, KASIII</fullName>
        <ecNumber evidence="5">2.3.1.180</ecNumber>
    </submittedName>
</protein>
<keyword evidence="1 5" id="KW-0808">Transferase</keyword>
<dbReference type="GO" id="GO:0044550">
    <property type="term" value="P:secondary metabolite biosynthetic process"/>
    <property type="evidence" value="ECO:0007669"/>
    <property type="project" value="TreeGrafter"/>
</dbReference>
<proteinExistence type="predicted"/>
<feature type="domain" description="Beta-ketoacyl-[acyl-carrier-protein] synthase III C-terminal" evidence="3">
    <location>
        <begin position="244"/>
        <end position="331"/>
    </location>
</feature>
<evidence type="ECO:0000313" key="5">
    <source>
        <dbReference type="EMBL" id="VAW95254.1"/>
    </source>
</evidence>
<dbReference type="EC" id="2.3.1.180" evidence="5"/>
<gene>
    <name evidence="5" type="ORF">MNBD_GAMMA21-1429</name>
</gene>
<dbReference type="PANTHER" id="PTHR34069:SF3">
    <property type="entry name" value="ACYL-COA:ACYL-COA ALKYLTRANSFERASE"/>
    <property type="match status" value="1"/>
</dbReference>
<evidence type="ECO:0000259" key="3">
    <source>
        <dbReference type="Pfam" id="PF08541"/>
    </source>
</evidence>
<name>A0A3B1AMW9_9ZZZZ</name>
<dbReference type="InterPro" id="IPR013747">
    <property type="entry name" value="ACP_syn_III_C"/>
</dbReference>
<dbReference type="Pfam" id="PF08541">
    <property type="entry name" value="ACP_syn_III_C"/>
    <property type="match status" value="1"/>
</dbReference>
<dbReference type="InterPro" id="IPR013751">
    <property type="entry name" value="ACP_syn_III_N"/>
</dbReference>
<dbReference type="Gene3D" id="3.40.47.10">
    <property type="match status" value="1"/>
</dbReference>
<organism evidence="5">
    <name type="scientific">hydrothermal vent metagenome</name>
    <dbReference type="NCBI Taxonomy" id="652676"/>
    <lineage>
        <taxon>unclassified sequences</taxon>
        <taxon>metagenomes</taxon>
        <taxon>ecological metagenomes</taxon>
    </lineage>
</organism>
<dbReference type="AlphaFoldDB" id="A0A3B1AMW9"/>